<dbReference type="GO" id="GO:0042597">
    <property type="term" value="C:periplasmic space"/>
    <property type="evidence" value="ECO:0007669"/>
    <property type="project" value="UniProtKB-SubCell"/>
</dbReference>
<dbReference type="InterPro" id="IPR031680">
    <property type="entry name" value="Hepar_II_III_N"/>
</dbReference>
<dbReference type="PANTHER" id="PTHR39210">
    <property type="entry name" value="HEPARIN-SULFATE LYASE"/>
    <property type="match status" value="1"/>
</dbReference>
<evidence type="ECO:0000313" key="8">
    <source>
        <dbReference type="Proteomes" id="UP000263014"/>
    </source>
</evidence>
<keyword evidence="3" id="KW-0574">Periplasm</keyword>
<name>A0A374NYV3_9FIRM</name>
<reference evidence="7 8" key="1">
    <citation type="submission" date="2018-08" db="EMBL/GenBank/DDBJ databases">
        <title>A genome reference for cultivated species of the human gut microbiota.</title>
        <authorList>
            <person name="Zou Y."/>
            <person name="Xue W."/>
            <person name="Luo G."/>
        </authorList>
    </citation>
    <scope>NUCLEOTIDE SEQUENCE [LARGE SCALE GENOMIC DNA]</scope>
    <source>
        <strain evidence="7 8">TM09-12</strain>
    </source>
</reference>
<dbReference type="Pfam" id="PF16889">
    <property type="entry name" value="Hepar_II_III_N"/>
    <property type="match status" value="1"/>
</dbReference>
<evidence type="ECO:0000259" key="6">
    <source>
        <dbReference type="Pfam" id="PF16889"/>
    </source>
</evidence>
<dbReference type="SUPFAM" id="SSF48230">
    <property type="entry name" value="Chondroitin AC/alginate lyase"/>
    <property type="match status" value="1"/>
</dbReference>
<feature type="domain" description="Heparin-sulfate lyase N-terminal" evidence="6">
    <location>
        <begin position="73"/>
        <end position="328"/>
    </location>
</feature>
<sequence>MQHITEVLKDGVTVADVLANLKLREKEFQQGMTFRQRGEKIRRQFPDIYAAQVENAENCLKGMTLLPGCPTLHFIGNPVKWHENLFNDAEYTYQLNRMDHWRVMLEAYSLTGDKRFANKVMEEFYHWIEDCPRQPLYNSGGELLKDNFGGCGCNQGIWRSLEIGIRMYRTWPHIIHHLIDSDYIDEAFLETYLTSVYQHAQVLYLVAPIFWPKADHNHYLMENNGLLYLSCMFPEFKDAQLWRCHALHEMERSINAQVTSGGGQIEGCASYHNGCIYWFVLPLLLSKKYGFDISDSYKERLKLMAEYSLFMTRPTGSNCPWGDSNTYTGTLSWGALCHYIAFDDTRYMQYARCFYSYEDLTRAASKYIWEISDLDDLQRALEKSREAGTLPSIPVFSWQKELKQVFLRTDWSQNALSLMFACRTPIQNQHAHMDPAGFDFTAYGKPLLVDPGIYCYRDDENRRKFKSVHWHNCLTLNHQDPWRYISSWSYGEQQPGEILHAEENGRLMYAVAEHRNYQPAVHKRAAALVDKHFLVILDLLEQTEEDSSVQINFHINSPTVAADSAKSCVCSLSADANIGVFTDDGLKPALVPAKCSNRCDVWHDTIIARFESEHLSAGRHGFVSIACPAPAGQTVPTVSGIKKEFTADGRFLVSFSVMEKRYELALSGKRLDLSVNDVNGCL</sequence>
<evidence type="ECO:0000256" key="2">
    <source>
        <dbReference type="ARBA" id="ARBA00022729"/>
    </source>
</evidence>
<dbReference type="PANTHER" id="PTHR39210:SF1">
    <property type="entry name" value="HEPARIN-SULFATE LYASE"/>
    <property type="match status" value="1"/>
</dbReference>
<dbReference type="Gene3D" id="1.50.10.100">
    <property type="entry name" value="Chondroitin AC/alginate lyase"/>
    <property type="match status" value="1"/>
</dbReference>
<protein>
    <submittedName>
        <fullName evidence="7">Uncharacterized protein</fullName>
    </submittedName>
</protein>
<dbReference type="InterPro" id="IPR012480">
    <property type="entry name" value="Hepar_II_III_C"/>
</dbReference>
<dbReference type="InterPro" id="IPR008929">
    <property type="entry name" value="Chondroitin_lyas"/>
</dbReference>
<accession>A0A374NYV3</accession>
<dbReference type="EMBL" id="QSON01000023">
    <property type="protein sequence ID" value="RGI96539.1"/>
    <property type="molecule type" value="Genomic_DNA"/>
</dbReference>
<gene>
    <name evidence="7" type="ORF">DXD79_29490</name>
</gene>
<evidence type="ECO:0000313" key="7">
    <source>
        <dbReference type="EMBL" id="RGI96539.1"/>
    </source>
</evidence>
<evidence type="ECO:0000259" key="5">
    <source>
        <dbReference type="Pfam" id="PF07940"/>
    </source>
</evidence>
<evidence type="ECO:0000256" key="3">
    <source>
        <dbReference type="ARBA" id="ARBA00022764"/>
    </source>
</evidence>
<keyword evidence="2" id="KW-0732">Signal</keyword>
<comment type="caution">
    <text evidence="7">The sequence shown here is derived from an EMBL/GenBank/DDBJ whole genome shotgun (WGS) entry which is preliminary data.</text>
</comment>
<dbReference type="Pfam" id="PF07940">
    <property type="entry name" value="Hepar_II_III_C"/>
    <property type="match status" value="1"/>
</dbReference>
<keyword evidence="4" id="KW-0456">Lyase</keyword>
<dbReference type="AlphaFoldDB" id="A0A374NYV3"/>
<organism evidence="7 8">
    <name type="scientific">Hungatella hathewayi</name>
    <dbReference type="NCBI Taxonomy" id="154046"/>
    <lineage>
        <taxon>Bacteria</taxon>
        <taxon>Bacillati</taxon>
        <taxon>Bacillota</taxon>
        <taxon>Clostridia</taxon>
        <taxon>Lachnospirales</taxon>
        <taxon>Lachnospiraceae</taxon>
        <taxon>Hungatella</taxon>
    </lineage>
</organism>
<feature type="domain" description="Heparinase II/III-like C-terminal" evidence="5">
    <location>
        <begin position="412"/>
        <end position="585"/>
    </location>
</feature>
<evidence type="ECO:0000256" key="4">
    <source>
        <dbReference type="ARBA" id="ARBA00023239"/>
    </source>
</evidence>
<evidence type="ECO:0000256" key="1">
    <source>
        <dbReference type="ARBA" id="ARBA00004418"/>
    </source>
</evidence>
<dbReference type="Gene3D" id="2.70.98.70">
    <property type="match status" value="1"/>
</dbReference>
<proteinExistence type="predicted"/>
<dbReference type="Proteomes" id="UP000263014">
    <property type="component" value="Unassembled WGS sequence"/>
</dbReference>
<dbReference type="GO" id="GO:0016829">
    <property type="term" value="F:lyase activity"/>
    <property type="evidence" value="ECO:0007669"/>
    <property type="project" value="UniProtKB-KW"/>
</dbReference>
<dbReference type="RefSeq" id="WP_117631510.1">
    <property type="nucleotide sequence ID" value="NZ_QSON01000023.1"/>
</dbReference>
<comment type="subcellular location">
    <subcellularLocation>
        <location evidence="1">Periplasm</location>
    </subcellularLocation>
</comment>